<name>A0A4Q4KJG5_9FLAO</name>
<evidence type="ECO:0000313" key="1">
    <source>
        <dbReference type="EMBL" id="RYM32827.1"/>
    </source>
</evidence>
<gene>
    <name evidence="1" type="ORF">ERX46_12255</name>
</gene>
<comment type="caution">
    <text evidence="1">The sequence shown here is derived from an EMBL/GenBank/DDBJ whole genome shotgun (WGS) entry which is preliminary data.</text>
</comment>
<dbReference type="Proteomes" id="UP000293952">
    <property type="component" value="Unassembled WGS sequence"/>
</dbReference>
<organism evidence="1 2">
    <name type="scientific">Brumimicrobium glaciale</name>
    <dbReference type="NCBI Taxonomy" id="200475"/>
    <lineage>
        <taxon>Bacteria</taxon>
        <taxon>Pseudomonadati</taxon>
        <taxon>Bacteroidota</taxon>
        <taxon>Flavobacteriia</taxon>
        <taxon>Flavobacteriales</taxon>
        <taxon>Crocinitomicaceae</taxon>
        <taxon>Brumimicrobium</taxon>
    </lineage>
</organism>
<dbReference type="EMBL" id="SETE01000005">
    <property type="protein sequence ID" value="RYM32827.1"/>
    <property type="molecule type" value="Genomic_DNA"/>
</dbReference>
<proteinExistence type="predicted"/>
<accession>A0A4Q4KJG5</accession>
<keyword evidence="2" id="KW-1185">Reference proteome</keyword>
<sequence length="70" mass="8228">METTRIEILNPKAKKLLNSLVELNLIKITSEKKFNFSSLLKELRTKAEDEISIKEITKEVEIVRKLRNEE</sequence>
<evidence type="ECO:0000313" key="2">
    <source>
        <dbReference type="Proteomes" id="UP000293952"/>
    </source>
</evidence>
<dbReference type="OrthoDB" id="964950at2"/>
<dbReference type="RefSeq" id="WP_130094165.1">
    <property type="nucleotide sequence ID" value="NZ_SETE01000005.1"/>
</dbReference>
<protein>
    <submittedName>
        <fullName evidence="1">Uncharacterized protein</fullName>
    </submittedName>
</protein>
<reference evidence="1 2" key="1">
    <citation type="submission" date="2019-02" db="EMBL/GenBank/DDBJ databases">
        <title>Genome sequence of the sea-ice species Brumimicrobium glaciale.</title>
        <authorList>
            <person name="Bowman J.P."/>
        </authorList>
    </citation>
    <scope>NUCLEOTIDE SEQUENCE [LARGE SCALE GENOMIC DNA]</scope>
    <source>
        <strain evidence="1 2">IC156</strain>
    </source>
</reference>
<dbReference type="AlphaFoldDB" id="A0A4Q4KJG5"/>